<reference evidence="1 2" key="1">
    <citation type="submission" date="2015-09" db="EMBL/GenBank/DDBJ databases">
        <title>Genome of Desulfovibrio dechloracetivorans BerOc1, a mercury methylating strain isolated from highly hydrocarbons and metals contaminated coastal sediments.</title>
        <authorList>
            <person name="Goni Urriza M."/>
            <person name="Gassie C."/>
            <person name="Bouchez O."/>
            <person name="Klopp C."/>
            <person name="Ranchou-Peyruse A."/>
            <person name="Remy G."/>
        </authorList>
    </citation>
    <scope>NUCLEOTIDE SEQUENCE [LARGE SCALE GENOMIC DNA]</scope>
    <source>
        <strain evidence="1 2">BerOc1</strain>
    </source>
</reference>
<dbReference type="OrthoDB" id="7342932at2"/>
<keyword evidence="2" id="KW-1185">Reference proteome</keyword>
<gene>
    <name evidence="1" type="ORF">BerOc1_01979</name>
</gene>
<dbReference type="InterPro" id="IPR029063">
    <property type="entry name" value="SAM-dependent_MTases_sf"/>
</dbReference>
<sequence>MSKIFPCDLCGSDDAVEVPYARFYTDDQPIHICKGCGFVYVRERRSAKEIARTWSDELFGEIYTAAWPSVKARHKYVAEFVNNNIGLSGKSLVEVGGGEGHFLDLSREYDAQPFGIEPSKRNCKAMQSRDIPCFEGTIEDYAEQGGKQRFQVAASLWTVENCMSCIDMFNAIHDCLEEDGRVVVATGSRILTPFKKPLSYYLSTNPADSHSFRFSPNTLTGLLAETGFEVEHMNRHIDTDYLVVIGKKVKKGTKIEWQGDDYRKVHDYFERWHRETLHYL</sequence>
<dbReference type="EMBL" id="LKAQ01000004">
    <property type="protein sequence ID" value="OIQ50049.1"/>
    <property type="molecule type" value="Genomic_DNA"/>
</dbReference>
<proteinExistence type="predicted"/>
<dbReference type="Proteomes" id="UP000181901">
    <property type="component" value="Unassembled WGS sequence"/>
</dbReference>
<name>A0A1J5NEA7_9BACT</name>
<dbReference type="AlphaFoldDB" id="A0A1J5NEA7"/>
<dbReference type="Pfam" id="PF13489">
    <property type="entry name" value="Methyltransf_23"/>
    <property type="match status" value="1"/>
</dbReference>
<dbReference type="SUPFAM" id="SSF53335">
    <property type="entry name" value="S-adenosyl-L-methionine-dependent methyltransferases"/>
    <property type="match status" value="1"/>
</dbReference>
<organism evidence="1 2">
    <name type="scientific">Pseudodesulfovibrio hydrargyri</name>
    <dbReference type="NCBI Taxonomy" id="2125990"/>
    <lineage>
        <taxon>Bacteria</taxon>
        <taxon>Pseudomonadati</taxon>
        <taxon>Thermodesulfobacteriota</taxon>
        <taxon>Desulfovibrionia</taxon>
        <taxon>Desulfovibrionales</taxon>
        <taxon>Desulfovibrionaceae</taxon>
    </lineage>
</organism>
<protein>
    <recommendedName>
        <fullName evidence="3">Bifunctional 3-demethylubiquinone-9 3-methyltransferase/ 2-octaprenyl-6-hydroxy phenol methylase</fullName>
    </recommendedName>
</protein>
<comment type="caution">
    <text evidence="1">The sequence shown here is derived from an EMBL/GenBank/DDBJ whole genome shotgun (WGS) entry which is preliminary data.</text>
</comment>
<accession>A0A1J5NEA7</accession>
<evidence type="ECO:0008006" key="3">
    <source>
        <dbReference type="Google" id="ProtNLM"/>
    </source>
</evidence>
<dbReference type="RefSeq" id="WP_071545520.1">
    <property type="nucleotide sequence ID" value="NZ_LKAQ01000004.1"/>
</dbReference>
<dbReference type="Gene3D" id="3.40.50.150">
    <property type="entry name" value="Vaccinia Virus protein VP39"/>
    <property type="match status" value="1"/>
</dbReference>
<evidence type="ECO:0000313" key="2">
    <source>
        <dbReference type="Proteomes" id="UP000181901"/>
    </source>
</evidence>
<evidence type="ECO:0000313" key="1">
    <source>
        <dbReference type="EMBL" id="OIQ50049.1"/>
    </source>
</evidence>